<keyword evidence="1" id="KW-0862">Zinc</keyword>
<dbReference type="Pfam" id="PF14111">
    <property type="entry name" value="DUF4283"/>
    <property type="match status" value="1"/>
</dbReference>
<dbReference type="InterPro" id="IPR025558">
    <property type="entry name" value="DUF4283"/>
</dbReference>
<evidence type="ECO:0000256" key="1">
    <source>
        <dbReference type="PROSITE-ProRule" id="PRU00047"/>
    </source>
</evidence>
<dbReference type="InterPro" id="IPR001878">
    <property type="entry name" value="Znf_CCHC"/>
</dbReference>
<feature type="region of interest" description="Disordered" evidence="2">
    <location>
        <begin position="422"/>
        <end position="447"/>
    </location>
</feature>
<keyword evidence="1" id="KW-0863">Zinc-finger</keyword>
<dbReference type="Proteomes" id="UP000289340">
    <property type="component" value="Chromosome 14"/>
</dbReference>
<evidence type="ECO:0000313" key="4">
    <source>
        <dbReference type="EMBL" id="RZB69319.1"/>
    </source>
</evidence>
<reference evidence="4 5" key="1">
    <citation type="submission" date="2018-09" db="EMBL/GenBank/DDBJ databases">
        <title>A high-quality reference genome of wild soybean provides a powerful tool to mine soybean genomes.</title>
        <authorList>
            <person name="Xie M."/>
            <person name="Chung C.Y.L."/>
            <person name="Li M.-W."/>
            <person name="Wong F.-L."/>
            <person name="Chan T.-F."/>
            <person name="Lam H.-M."/>
        </authorList>
    </citation>
    <scope>NUCLEOTIDE SEQUENCE [LARGE SCALE GENOMIC DNA]</scope>
    <source>
        <strain evidence="5">cv. W05</strain>
        <tissue evidence="4">Hypocotyl of etiolated seedlings</tissue>
    </source>
</reference>
<dbReference type="InterPro" id="IPR040256">
    <property type="entry name" value="At4g02000-like"/>
</dbReference>
<dbReference type="PANTHER" id="PTHR31286:SF171">
    <property type="entry name" value="CCHC-TYPE DOMAIN-CONTAINING PROTEIN"/>
    <property type="match status" value="1"/>
</dbReference>
<evidence type="ECO:0000313" key="5">
    <source>
        <dbReference type="Proteomes" id="UP000289340"/>
    </source>
</evidence>
<evidence type="ECO:0000256" key="2">
    <source>
        <dbReference type="SAM" id="MobiDB-lite"/>
    </source>
</evidence>
<dbReference type="EMBL" id="QZWG01000014">
    <property type="protein sequence ID" value="RZB69319.1"/>
    <property type="molecule type" value="Genomic_DNA"/>
</dbReference>
<keyword evidence="5" id="KW-1185">Reference proteome</keyword>
<dbReference type="AlphaFoldDB" id="A0A445H6U6"/>
<dbReference type="PROSITE" id="PS50158">
    <property type="entry name" value="ZF_CCHC"/>
    <property type="match status" value="1"/>
</dbReference>
<dbReference type="GO" id="GO:0008270">
    <property type="term" value="F:zinc ion binding"/>
    <property type="evidence" value="ECO:0007669"/>
    <property type="project" value="UniProtKB-KW"/>
</dbReference>
<sequence>MTENKRGYISCGSVLVEGTSTRLFKENKGGYIPCGSLLVKEFTRLKRNLMDRSREFLLRGNTASLLNSWVSIISSELMAEIQGSWEMDPHLSELIPQLHQGLKPKSPYMWIEGQLTRRGRIVVGQAKDFVFSTNVVGNEPPDGGGGGQTRPIVHIDDSVFNGLYAPWQDALVVKLLGKNIGFQAIKDCLTRIWKLVAGFDILDIGNHFYMVKFDTTEDRQKVIDGGPWMIFYHYLTVQTWTPDFISPTTKIDKTMVWVCFPGLNLIYYDESILLALARAIGTLIKVDSNTLDVRRERFARIYVQIDLNKPVVGKVGLKGYWYKVEYEGLHRICSSCGCYGHLARECPTLAKTPMMVPNLTTADDQKNLSAPATFNGLKIPASVTHANDCGNNGTVAQVNAIISKDVANNEEDVLHGEWLVVKRKPHNKTNKNQAKGNKDGNPKNQCQSHLNEKKEKINPITLNAHDTASGAHKDVAPTIVERSSNGKQKNKRVRRDTVTIPRVRQDPRKQIIIEKNIINKPKPINGEHVGPSNHPSGQVIYNAGYGIKSTVPMQALSPNRFIILNDEEPVAQYIDITAVDSQEHVGQHDMVLETPLEGQPTAT</sequence>
<feature type="domain" description="CCHC-type" evidence="3">
    <location>
        <begin position="333"/>
        <end position="347"/>
    </location>
</feature>
<proteinExistence type="predicted"/>
<dbReference type="PANTHER" id="PTHR31286">
    <property type="entry name" value="GLYCINE-RICH CELL WALL STRUCTURAL PROTEIN 1.8-LIKE"/>
    <property type="match status" value="1"/>
</dbReference>
<name>A0A445H6U6_GLYSO</name>
<protein>
    <recommendedName>
        <fullName evidence="3">CCHC-type domain-containing protein</fullName>
    </recommendedName>
</protein>
<organism evidence="4 5">
    <name type="scientific">Glycine soja</name>
    <name type="common">Wild soybean</name>
    <dbReference type="NCBI Taxonomy" id="3848"/>
    <lineage>
        <taxon>Eukaryota</taxon>
        <taxon>Viridiplantae</taxon>
        <taxon>Streptophyta</taxon>
        <taxon>Embryophyta</taxon>
        <taxon>Tracheophyta</taxon>
        <taxon>Spermatophyta</taxon>
        <taxon>Magnoliopsida</taxon>
        <taxon>eudicotyledons</taxon>
        <taxon>Gunneridae</taxon>
        <taxon>Pentapetalae</taxon>
        <taxon>rosids</taxon>
        <taxon>fabids</taxon>
        <taxon>Fabales</taxon>
        <taxon>Fabaceae</taxon>
        <taxon>Papilionoideae</taxon>
        <taxon>50 kb inversion clade</taxon>
        <taxon>NPAAA clade</taxon>
        <taxon>indigoferoid/millettioid clade</taxon>
        <taxon>Phaseoleae</taxon>
        <taxon>Glycine</taxon>
        <taxon>Glycine subgen. Soja</taxon>
    </lineage>
</organism>
<keyword evidence="1" id="KW-0479">Metal-binding</keyword>
<accession>A0A445H6U6</accession>
<dbReference type="GO" id="GO:0003676">
    <property type="term" value="F:nucleic acid binding"/>
    <property type="evidence" value="ECO:0007669"/>
    <property type="project" value="InterPro"/>
</dbReference>
<gene>
    <name evidence="4" type="ORF">D0Y65_038893</name>
</gene>
<comment type="caution">
    <text evidence="4">The sequence shown here is derived from an EMBL/GenBank/DDBJ whole genome shotgun (WGS) entry which is preliminary data.</text>
</comment>
<evidence type="ECO:0000259" key="3">
    <source>
        <dbReference type="PROSITE" id="PS50158"/>
    </source>
</evidence>